<dbReference type="RefSeq" id="WP_098695572.1">
    <property type="nucleotide sequence ID" value="NZ_CP023778.1"/>
</dbReference>
<gene>
    <name evidence="4" type="ORF">CRH09_22165</name>
</gene>
<evidence type="ECO:0000256" key="1">
    <source>
        <dbReference type="ARBA" id="ARBA00006484"/>
    </source>
</evidence>
<protein>
    <submittedName>
        <fullName evidence="4">Short-chain dehydrogenase</fullName>
    </submittedName>
</protein>
<dbReference type="GeneID" id="88360060"/>
<evidence type="ECO:0000256" key="3">
    <source>
        <dbReference type="SAM" id="MobiDB-lite"/>
    </source>
</evidence>
<dbReference type="KEGG" id="ntp:CRH09_22165"/>
<dbReference type="PANTHER" id="PTHR44147">
    <property type="entry name" value="DEHYDROGENASE/REDUCTASE SDR FAMILY MEMBER 1"/>
    <property type="match status" value="1"/>
</dbReference>
<dbReference type="InterPro" id="IPR020904">
    <property type="entry name" value="Sc_DH/Rdtase_CS"/>
</dbReference>
<dbReference type="PROSITE" id="PS00061">
    <property type="entry name" value="ADH_SHORT"/>
    <property type="match status" value="1"/>
</dbReference>
<sequence length="301" mass="31227">MNGILSGRVAVVTGAGRGIGKGVALELGAAGATVYVTGRSATPGRLPGTVAETAAQIDELGGRGVAYVCDHRDDAAVKGLFGKVRAEHGRLDVLVNNVYNSPASARWLGKPFWEVPPAAWDEGFDVGVRSHYVASHFAAPLLIAADGLIVNVSSPGAARYTHNAVYGVAKAALDRLTADLAHDLADTAVTAVSLWPGIVNTELLQLIPPGPDGRRLITLPGEGTFDLSEAETPRFPGRAVVALATDPNRHTRTGKPWRVADLADTYGFTDIDGRVPRANPIAPPSPRSPGAQGEVAADGGE</sequence>
<dbReference type="InterPro" id="IPR002347">
    <property type="entry name" value="SDR_fam"/>
</dbReference>
<dbReference type="InterPro" id="IPR036291">
    <property type="entry name" value="NAD(P)-bd_dom_sf"/>
</dbReference>
<accession>A0A291RMJ1</accession>
<organism evidence="4 5">
    <name type="scientific">Nocardia terpenica</name>
    <dbReference type="NCBI Taxonomy" id="455432"/>
    <lineage>
        <taxon>Bacteria</taxon>
        <taxon>Bacillati</taxon>
        <taxon>Actinomycetota</taxon>
        <taxon>Actinomycetes</taxon>
        <taxon>Mycobacteriales</taxon>
        <taxon>Nocardiaceae</taxon>
        <taxon>Nocardia</taxon>
    </lineage>
</organism>
<dbReference type="EMBL" id="CP023778">
    <property type="protein sequence ID" value="ATL68489.1"/>
    <property type="molecule type" value="Genomic_DNA"/>
</dbReference>
<proteinExistence type="inferred from homology"/>
<dbReference type="Gene3D" id="3.40.50.720">
    <property type="entry name" value="NAD(P)-binding Rossmann-like Domain"/>
    <property type="match status" value="1"/>
</dbReference>
<reference evidence="4 5" key="1">
    <citation type="submission" date="2017-10" db="EMBL/GenBank/DDBJ databases">
        <title>Comparative genomics between pathogenic Norcardia.</title>
        <authorList>
            <person name="Zeng L."/>
        </authorList>
    </citation>
    <scope>NUCLEOTIDE SEQUENCE [LARGE SCALE GENOMIC DNA]</scope>
    <source>
        <strain evidence="4 5">NC_YFY_NT001</strain>
    </source>
</reference>
<dbReference type="AlphaFoldDB" id="A0A291RMJ1"/>
<dbReference type="PRINTS" id="PR00081">
    <property type="entry name" value="GDHRDH"/>
</dbReference>
<feature type="region of interest" description="Disordered" evidence="3">
    <location>
        <begin position="274"/>
        <end position="301"/>
    </location>
</feature>
<evidence type="ECO:0000313" key="5">
    <source>
        <dbReference type="Proteomes" id="UP000221961"/>
    </source>
</evidence>
<evidence type="ECO:0000313" key="4">
    <source>
        <dbReference type="EMBL" id="ATL68489.1"/>
    </source>
</evidence>
<dbReference type="PRINTS" id="PR00080">
    <property type="entry name" value="SDRFAMILY"/>
</dbReference>
<dbReference type="SUPFAM" id="SSF51735">
    <property type="entry name" value="NAD(P)-binding Rossmann-fold domains"/>
    <property type="match status" value="1"/>
</dbReference>
<comment type="similarity">
    <text evidence="1 2">Belongs to the short-chain dehydrogenases/reductases (SDR) family.</text>
</comment>
<dbReference type="Proteomes" id="UP000221961">
    <property type="component" value="Chromosome"/>
</dbReference>
<dbReference type="PANTHER" id="PTHR44147:SF2">
    <property type="entry name" value="DEHYDROGENASE_REDUCTASE SDR FAMILY MEMBER 1"/>
    <property type="match status" value="1"/>
</dbReference>
<dbReference type="Pfam" id="PF00106">
    <property type="entry name" value="adh_short"/>
    <property type="match status" value="1"/>
</dbReference>
<name>A0A291RMJ1_9NOCA</name>
<evidence type="ECO:0000256" key="2">
    <source>
        <dbReference type="RuleBase" id="RU000363"/>
    </source>
</evidence>